<keyword evidence="4" id="KW-1185">Reference proteome</keyword>
<evidence type="ECO:0000259" key="2">
    <source>
        <dbReference type="SMART" id="SM00917"/>
    </source>
</evidence>
<name>A0A964BUE0_9CYAN</name>
<dbReference type="Proteomes" id="UP000729733">
    <property type="component" value="Unassembled WGS sequence"/>
</dbReference>
<dbReference type="AlphaFoldDB" id="A0A964BUE0"/>
<evidence type="ECO:0000256" key="1">
    <source>
        <dbReference type="ARBA" id="ARBA00022679"/>
    </source>
</evidence>
<dbReference type="Pfam" id="PF08502">
    <property type="entry name" value="LeuA_dimer"/>
    <property type="match status" value="1"/>
</dbReference>
<gene>
    <name evidence="3" type="ORF">I4641_20595</name>
</gene>
<dbReference type="InterPro" id="IPR013709">
    <property type="entry name" value="2-isopropylmalate_synth_dimer"/>
</dbReference>
<dbReference type="GO" id="GO:0009098">
    <property type="term" value="P:L-leucine biosynthetic process"/>
    <property type="evidence" value="ECO:0007669"/>
    <property type="project" value="InterPro"/>
</dbReference>
<dbReference type="EMBL" id="JADWDC010000079">
    <property type="protein sequence ID" value="MCC0179364.1"/>
    <property type="molecule type" value="Genomic_DNA"/>
</dbReference>
<dbReference type="GO" id="GO:0003852">
    <property type="term" value="F:2-isopropylmalate synthase activity"/>
    <property type="evidence" value="ECO:0007669"/>
    <property type="project" value="InterPro"/>
</dbReference>
<sequence>MCQQPNFKNFLITSNVFHNGLGKHNVPWSYYAEQFLKLIGIEGINWYISELDFILAFEIPERLGLLGDKTCQKACLNIREKLKICPVDQEILEEARFYNLNFFDSIRLACAIDRNLDGIVTWEPELFSQNLEDSQQIQKENHGLIKTRAVHDEDNQLTYERIWVFGVSRFLLCLDDFSNGDLLKDKQQLTKFVLEKVEVIIGEKITATIIIRNFEEDSTQETAEGNSPIDALQKAIDRGINKYVLIPERHLSYFHIPATILQGADGIVEVVIRTECGNLSFEKSSENQNIFQAAGDAYIKTINSICDYYSDTSISIS</sequence>
<organism evidence="3 4">
    <name type="scientific">Waterburya agarophytonicola KI4</name>
    <dbReference type="NCBI Taxonomy" id="2874699"/>
    <lineage>
        <taxon>Bacteria</taxon>
        <taxon>Bacillati</taxon>
        <taxon>Cyanobacteriota</taxon>
        <taxon>Cyanophyceae</taxon>
        <taxon>Pleurocapsales</taxon>
        <taxon>Hyellaceae</taxon>
        <taxon>Waterburya</taxon>
        <taxon>Waterburya agarophytonicola</taxon>
    </lineage>
</organism>
<dbReference type="SMART" id="SM00917">
    <property type="entry name" value="LeuA_dimer"/>
    <property type="match status" value="1"/>
</dbReference>
<dbReference type="RefSeq" id="WP_229642463.1">
    <property type="nucleotide sequence ID" value="NZ_JADWDC010000079.1"/>
</dbReference>
<evidence type="ECO:0000313" key="3">
    <source>
        <dbReference type="EMBL" id="MCC0179364.1"/>
    </source>
</evidence>
<reference evidence="3" key="1">
    <citation type="journal article" date="2021" name="Antonie Van Leeuwenhoek">
        <title>Draft genome and description of Waterburya agarophytonicola gen. nov. sp. nov. (Pleurocapsales, Cyanobacteria): a seaweed symbiont.</title>
        <authorList>
            <person name="Bonthond G."/>
            <person name="Shalygin S."/>
            <person name="Bayer T."/>
            <person name="Weinberger F."/>
        </authorList>
    </citation>
    <scope>NUCLEOTIDE SEQUENCE</scope>
    <source>
        <strain evidence="3">KI4</strain>
    </source>
</reference>
<feature type="domain" description="2-isopropylmalate synthase LeuA allosteric (dimerisation)" evidence="2">
    <location>
        <begin position="156"/>
        <end position="306"/>
    </location>
</feature>
<protein>
    <recommendedName>
        <fullName evidence="2">2-isopropylmalate synthase LeuA allosteric (dimerisation) domain-containing protein</fullName>
    </recommendedName>
</protein>
<proteinExistence type="predicted"/>
<evidence type="ECO:0000313" key="4">
    <source>
        <dbReference type="Proteomes" id="UP000729733"/>
    </source>
</evidence>
<comment type="caution">
    <text evidence="3">The sequence shown here is derived from an EMBL/GenBank/DDBJ whole genome shotgun (WGS) entry which is preliminary data.</text>
</comment>
<accession>A0A964BUE0</accession>
<keyword evidence="1" id="KW-0808">Transferase</keyword>